<dbReference type="HOGENOM" id="CLU_150122_0_0_1"/>
<feature type="compositionally biased region" description="Low complexity" evidence="1">
    <location>
        <begin position="58"/>
        <end position="68"/>
    </location>
</feature>
<accession>C6H7Z8</accession>
<dbReference type="OMA" id="PYRDGIT"/>
<proteinExistence type="predicted"/>
<dbReference type="Proteomes" id="UP000002624">
    <property type="component" value="Unassembled WGS sequence"/>
</dbReference>
<feature type="region of interest" description="Disordered" evidence="1">
    <location>
        <begin position="58"/>
        <end position="83"/>
    </location>
</feature>
<protein>
    <submittedName>
        <fullName evidence="2">Uncharacterized protein</fullName>
    </submittedName>
</protein>
<sequence>MKDGELLPLPVCHVCDGCNRATPYRDGITLQKRADSRSTLDLIARPVMPVHVAATAATPAAPRLQPLEPLEPPPPASGSPWSPGCQGFGCPLWSSGAWALGPRAWDKA</sequence>
<evidence type="ECO:0000313" key="3">
    <source>
        <dbReference type="Proteomes" id="UP000002624"/>
    </source>
</evidence>
<dbReference type="AlphaFoldDB" id="C6H7Z8"/>
<dbReference type="EMBL" id="GG692420">
    <property type="protein sequence ID" value="EER43529.1"/>
    <property type="molecule type" value="Genomic_DNA"/>
</dbReference>
<gene>
    <name evidence="2" type="ORF">HCDG_01559</name>
</gene>
<evidence type="ECO:0000313" key="2">
    <source>
        <dbReference type="EMBL" id="EER43529.1"/>
    </source>
</evidence>
<dbReference type="VEuPathDB" id="FungiDB:HCDG_01559"/>
<organism evidence="2 3">
    <name type="scientific">Ajellomyces capsulatus (strain H143)</name>
    <name type="common">Darling's disease fungus</name>
    <name type="synonym">Histoplasma capsulatum</name>
    <dbReference type="NCBI Taxonomy" id="544712"/>
    <lineage>
        <taxon>Eukaryota</taxon>
        <taxon>Fungi</taxon>
        <taxon>Dikarya</taxon>
        <taxon>Ascomycota</taxon>
        <taxon>Pezizomycotina</taxon>
        <taxon>Eurotiomycetes</taxon>
        <taxon>Eurotiomycetidae</taxon>
        <taxon>Onygenales</taxon>
        <taxon>Ajellomycetaceae</taxon>
        <taxon>Histoplasma</taxon>
    </lineage>
</organism>
<name>C6H7Z8_AJECH</name>
<reference evidence="3" key="1">
    <citation type="submission" date="2009-05" db="EMBL/GenBank/DDBJ databases">
        <title>The genome sequence of Ajellomyces capsulatus strain H143.</title>
        <authorList>
            <person name="Champion M."/>
            <person name="Cuomo C.A."/>
            <person name="Ma L.-J."/>
            <person name="Henn M.R."/>
            <person name="Sil A."/>
            <person name="Goldman B."/>
            <person name="Young S.K."/>
            <person name="Kodira C.D."/>
            <person name="Zeng Q."/>
            <person name="Koehrsen M."/>
            <person name="Alvarado L."/>
            <person name="Berlin A.M."/>
            <person name="Borenstein D."/>
            <person name="Chen Z."/>
            <person name="Engels R."/>
            <person name="Freedman E."/>
            <person name="Gellesch M."/>
            <person name="Goldberg J."/>
            <person name="Griggs A."/>
            <person name="Gujja S."/>
            <person name="Heiman D.I."/>
            <person name="Hepburn T.A."/>
            <person name="Howarth C."/>
            <person name="Jen D."/>
            <person name="Larson L."/>
            <person name="Lewis B."/>
            <person name="Mehta T."/>
            <person name="Park D."/>
            <person name="Pearson M."/>
            <person name="Roberts A."/>
            <person name="Saif S."/>
            <person name="Shea T.D."/>
            <person name="Shenoy N."/>
            <person name="Sisk P."/>
            <person name="Stolte C."/>
            <person name="Sykes S."/>
            <person name="Walk T."/>
            <person name="White J."/>
            <person name="Yandava C."/>
            <person name="Klein B."/>
            <person name="McEwen J.G."/>
            <person name="Puccia R."/>
            <person name="Goldman G.H."/>
            <person name="Felipe M.S."/>
            <person name="Nino-Vega G."/>
            <person name="San-Blas G."/>
            <person name="Taylor J.W."/>
            <person name="Mendoza L."/>
            <person name="Galagan J.E."/>
            <person name="Nusbaum C."/>
            <person name="Birren B.W."/>
        </authorList>
    </citation>
    <scope>NUCLEOTIDE SEQUENCE [LARGE SCALE GENOMIC DNA]</scope>
    <source>
        <strain evidence="3">H143</strain>
    </source>
</reference>
<evidence type="ECO:0000256" key="1">
    <source>
        <dbReference type="SAM" id="MobiDB-lite"/>
    </source>
</evidence>